<dbReference type="InterPro" id="IPR029071">
    <property type="entry name" value="Ubiquitin-like_domsf"/>
</dbReference>
<dbReference type="Proteomes" id="UP000050795">
    <property type="component" value="Unassembled WGS sequence"/>
</dbReference>
<evidence type="ECO:0000313" key="4">
    <source>
        <dbReference type="Proteomes" id="UP000050795"/>
    </source>
</evidence>
<feature type="compositionally biased region" description="Low complexity" evidence="1">
    <location>
        <begin position="360"/>
        <end position="375"/>
    </location>
</feature>
<accession>A0AA85KKZ9</accession>
<feature type="region of interest" description="Disordered" evidence="1">
    <location>
        <begin position="117"/>
        <end position="139"/>
    </location>
</feature>
<dbReference type="Gene3D" id="1.20.225.20">
    <property type="entry name" value="Ub domain-containing protein, DC-UbP/UBTD2, N-terminal domain"/>
    <property type="match status" value="1"/>
</dbReference>
<sequence length="391" mass="44045">MPKSSSGITQSRKNKPLKRVSPHWRSTYPISLSQLQKKRDEFWDTAPAFEGRIEIWNALKVVADFFEKQDYDMAQAILDGACITLPTGTLCDCYDELGARYQLPLYVLSQPSNLISDHSTSDTQSMHSQQHQNNNNASPLLRNSNIIVHNTTHNNNGSSISSSANSSIIPSNQQCDYIRPGSNHTSNNNDICGCLSLFTSLCHRNSTTTNHNLRNRNRRTSTRWFQWNFNPCRRRVYNQSMCGGFITSTTTTDVNSSTLLSPTAAASSSSPSSNCLNLRLSTGEQFTLEIDNENMTILEIKRLFAALCGWHELRQRWFVYGRCLPNKLLLKECYIPKGFIIQVIVHSPFDPECLWKRGNNNSNDNNNNNNTGDNNKPTTSNTSTDEVISTS</sequence>
<dbReference type="Pfam" id="PF16455">
    <property type="entry name" value="UBD"/>
    <property type="match status" value="1"/>
</dbReference>
<reference evidence="5" key="2">
    <citation type="submission" date="2023-11" db="UniProtKB">
        <authorList>
            <consortium name="WormBaseParasite"/>
        </authorList>
    </citation>
    <scope>IDENTIFICATION</scope>
</reference>
<dbReference type="PANTHER" id="PTHR13609">
    <property type="entry name" value="UBIQUITIN DOMAIN CONTAINING 1 PROTEIN-RELATED"/>
    <property type="match status" value="1"/>
</dbReference>
<name>A0AA85KKZ9_TRIRE</name>
<dbReference type="SUPFAM" id="SSF54236">
    <property type="entry name" value="Ubiquitin-like"/>
    <property type="match status" value="1"/>
</dbReference>
<dbReference type="InterPro" id="IPR032752">
    <property type="entry name" value="DC-UbP/UBTD2_N"/>
</dbReference>
<dbReference type="InterPro" id="IPR000626">
    <property type="entry name" value="Ubiquitin-like_dom"/>
</dbReference>
<dbReference type="InterPro" id="IPR038169">
    <property type="entry name" value="DC-UbP/UBTD2_N_sf"/>
</dbReference>
<feature type="region of interest" description="Disordered" evidence="1">
    <location>
        <begin position="360"/>
        <end position="391"/>
    </location>
</feature>
<feature type="domain" description="Ubiquitin-like" evidence="2">
    <location>
        <begin position="277"/>
        <end position="346"/>
    </location>
</feature>
<feature type="compositionally biased region" description="Polar residues" evidence="1">
    <location>
        <begin position="376"/>
        <end position="391"/>
    </location>
</feature>
<feature type="domain" description="DC-UbP/UBTD2 N-terminal" evidence="3">
    <location>
        <begin position="14"/>
        <end position="117"/>
    </location>
</feature>
<feature type="region of interest" description="Disordered" evidence="1">
    <location>
        <begin position="1"/>
        <end position="21"/>
    </location>
</feature>
<evidence type="ECO:0008006" key="6">
    <source>
        <dbReference type="Google" id="ProtNLM"/>
    </source>
</evidence>
<dbReference type="Pfam" id="PF00240">
    <property type="entry name" value="ubiquitin"/>
    <property type="match status" value="1"/>
</dbReference>
<feature type="compositionally biased region" description="Low complexity" evidence="1">
    <location>
        <begin position="124"/>
        <end position="136"/>
    </location>
</feature>
<organism evidence="4 5">
    <name type="scientific">Trichobilharzia regenti</name>
    <name type="common">Nasal bird schistosome</name>
    <dbReference type="NCBI Taxonomy" id="157069"/>
    <lineage>
        <taxon>Eukaryota</taxon>
        <taxon>Metazoa</taxon>
        <taxon>Spiralia</taxon>
        <taxon>Lophotrochozoa</taxon>
        <taxon>Platyhelminthes</taxon>
        <taxon>Trematoda</taxon>
        <taxon>Digenea</taxon>
        <taxon>Strigeidida</taxon>
        <taxon>Schistosomatoidea</taxon>
        <taxon>Schistosomatidae</taxon>
        <taxon>Trichobilharzia</taxon>
    </lineage>
</organism>
<evidence type="ECO:0000259" key="3">
    <source>
        <dbReference type="Pfam" id="PF16455"/>
    </source>
</evidence>
<proteinExistence type="predicted"/>
<reference evidence="4" key="1">
    <citation type="submission" date="2022-06" db="EMBL/GenBank/DDBJ databases">
        <authorList>
            <person name="Berger JAMES D."/>
            <person name="Berger JAMES D."/>
        </authorList>
    </citation>
    <scope>NUCLEOTIDE SEQUENCE [LARGE SCALE GENOMIC DNA]</scope>
</reference>
<keyword evidence="4" id="KW-1185">Reference proteome</keyword>
<evidence type="ECO:0000256" key="1">
    <source>
        <dbReference type="SAM" id="MobiDB-lite"/>
    </source>
</evidence>
<dbReference type="AlphaFoldDB" id="A0AA85KKZ9"/>
<feature type="compositionally biased region" description="Polar residues" evidence="1">
    <location>
        <begin position="1"/>
        <end position="11"/>
    </location>
</feature>
<evidence type="ECO:0000259" key="2">
    <source>
        <dbReference type="Pfam" id="PF00240"/>
    </source>
</evidence>
<dbReference type="InterPro" id="IPR039869">
    <property type="entry name" value="UBTD1/2"/>
</dbReference>
<evidence type="ECO:0000313" key="5">
    <source>
        <dbReference type="WBParaSite" id="TREG1_95050.1"/>
    </source>
</evidence>
<protein>
    <recommendedName>
        <fullName evidence="6">Ubiquitin-like domain-containing protein</fullName>
    </recommendedName>
</protein>
<dbReference type="Gene3D" id="3.10.20.90">
    <property type="entry name" value="Phosphatidylinositol 3-kinase Catalytic Subunit, Chain A, domain 1"/>
    <property type="match status" value="1"/>
</dbReference>
<feature type="compositionally biased region" description="Basic residues" evidence="1">
    <location>
        <begin position="12"/>
        <end position="21"/>
    </location>
</feature>
<dbReference type="WBParaSite" id="TREG1_95050.1">
    <property type="protein sequence ID" value="TREG1_95050.1"/>
    <property type="gene ID" value="TREG1_95050"/>
</dbReference>